<keyword evidence="5" id="KW-0408">Iron</keyword>
<evidence type="ECO:0000313" key="7">
    <source>
        <dbReference type="EMBL" id="KAG7360305.1"/>
    </source>
</evidence>
<sequence length="487" mass="54165">MMIRSSSSSSSFRGTRRSFSSMGRSFFLVMLLFCATTITTPFASAKKQQRSPPTNKSTSRAIQIINESGSRLEVYWVHPQTREGSLMSSPHVMNGATFPLNSYVGHEFEIRELPSQKTGECKSEDQTCRSVYFAVSENDEQIITIHKDMELEFVDDKIRAKKEAGDLVKECQETAKQLLATDAEKALGMLVKCVEDGVAETLAKANEEVSFQASIRKGMAEFMENYTCTDPDLDTSDSLRDETWTMARDGKPRPVSILLDRPASKIHVIRNFISQAECDAMEAAAKPQLHRATVADGKGGSQYSEHRKAMQAGITVDWSKEAKGDHIAILSRRVYDYNNYVLGLDIDEHGQEDLMSIQYFGRGENDTAPDRYTPHCDGDCTGAPHKEGTRMATMVMYCTIPEVGGHTNFRNAGVHVKPEMGSAVYFSYIDPESLATDNGFTEHSGCPVLVGEKKIVTQWIRRGVDTENPWDSFNTLGIKISEASMSD</sequence>
<dbReference type="PANTHER" id="PTHR10869">
    <property type="entry name" value="PROLYL 4-HYDROXYLASE ALPHA SUBUNIT"/>
    <property type="match status" value="1"/>
</dbReference>
<evidence type="ECO:0000256" key="1">
    <source>
        <dbReference type="ARBA" id="ARBA00001961"/>
    </source>
</evidence>
<organism evidence="7 8">
    <name type="scientific">Nitzschia inconspicua</name>
    <dbReference type="NCBI Taxonomy" id="303405"/>
    <lineage>
        <taxon>Eukaryota</taxon>
        <taxon>Sar</taxon>
        <taxon>Stramenopiles</taxon>
        <taxon>Ochrophyta</taxon>
        <taxon>Bacillariophyta</taxon>
        <taxon>Bacillariophyceae</taxon>
        <taxon>Bacillariophycidae</taxon>
        <taxon>Bacillariales</taxon>
        <taxon>Bacillariaceae</taxon>
        <taxon>Nitzschia</taxon>
    </lineage>
</organism>
<dbReference type="InterPro" id="IPR045054">
    <property type="entry name" value="P4HA-like"/>
</dbReference>
<evidence type="ECO:0000256" key="2">
    <source>
        <dbReference type="ARBA" id="ARBA00022723"/>
    </source>
</evidence>
<dbReference type="GO" id="GO:0005506">
    <property type="term" value="F:iron ion binding"/>
    <property type="evidence" value="ECO:0007669"/>
    <property type="project" value="InterPro"/>
</dbReference>
<name>A0A9K3LD92_9STRA</name>
<dbReference type="SMART" id="SM00702">
    <property type="entry name" value="P4Hc"/>
    <property type="match status" value="1"/>
</dbReference>
<accession>A0A9K3LD92</accession>
<dbReference type="FunFam" id="2.60.120.620:FF:000075">
    <property type="entry name" value="Predicted protein"/>
    <property type="match status" value="1"/>
</dbReference>
<gene>
    <name evidence="7" type="ORF">IV203_035404</name>
</gene>
<reference evidence="7" key="2">
    <citation type="submission" date="2021-04" db="EMBL/GenBank/DDBJ databases">
        <authorList>
            <person name="Podell S."/>
        </authorList>
    </citation>
    <scope>NUCLEOTIDE SEQUENCE</scope>
    <source>
        <strain evidence="7">Hildebrandi</strain>
    </source>
</reference>
<proteinExistence type="predicted"/>
<dbReference type="GO" id="GO:0031418">
    <property type="term" value="F:L-ascorbic acid binding"/>
    <property type="evidence" value="ECO:0007669"/>
    <property type="project" value="InterPro"/>
</dbReference>
<reference evidence="7" key="1">
    <citation type="journal article" date="2021" name="Sci. Rep.">
        <title>Diploid genomic architecture of Nitzschia inconspicua, an elite biomass production diatom.</title>
        <authorList>
            <person name="Oliver A."/>
            <person name="Podell S."/>
            <person name="Pinowska A."/>
            <person name="Traller J.C."/>
            <person name="Smith S.R."/>
            <person name="McClure R."/>
            <person name="Beliaev A."/>
            <person name="Bohutskyi P."/>
            <person name="Hill E.A."/>
            <person name="Rabines A."/>
            <person name="Zheng H."/>
            <person name="Allen L.Z."/>
            <person name="Kuo A."/>
            <person name="Grigoriev I.V."/>
            <person name="Allen A.E."/>
            <person name="Hazlebeck D."/>
            <person name="Allen E.E."/>
        </authorList>
    </citation>
    <scope>NUCLEOTIDE SEQUENCE</scope>
    <source>
        <strain evidence="7">Hildebrandi</strain>
    </source>
</reference>
<evidence type="ECO:0000313" key="8">
    <source>
        <dbReference type="Proteomes" id="UP000693970"/>
    </source>
</evidence>
<keyword evidence="2" id="KW-0479">Metal-binding</keyword>
<keyword evidence="3" id="KW-0223">Dioxygenase</keyword>
<evidence type="ECO:0000256" key="3">
    <source>
        <dbReference type="ARBA" id="ARBA00022964"/>
    </source>
</evidence>
<dbReference type="OrthoDB" id="420380at2759"/>
<dbReference type="EMBL" id="JAGRRH010000013">
    <property type="protein sequence ID" value="KAG7360305.1"/>
    <property type="molecule type" value="Genomic_DNA"/>
</dbReference>
<evidence type="ECO:0000256" key="5">
    <source>
        <dbReference type="ARBA" id="ARBA00023004"/>
    </source>
</evidence>
<evidence type="ECO:0000256" key="4">
    <source>
        <dbReference type="ARBA" id="ARBA00023002"/>
    </source>
</evidence>
<keyword evidence="8" id="KW-1185">Reference proteome</keyword>
<feature type="domain" description="Prolyl 4-hydroxylase alpha subunit" evidence="6">
    <location>
        <begin position="264"/>
        <end position="461"/>
    </location>
</feature>
<keyword evidence="4" id="KW-0560">Oxidoreductase</keyword>
<protein>
    <submittedName>
        <fullName evidence="7">Prolyl 4-hydroxylase alpha subunit</fullName>
    </submittedName>
</protein>
<dbReference type="AlphaFoldDB" id="A0A9K3LD92"/>
<dbReference type="Proteomes" id="UP000693970">
    <property type="component" value="Unassembled WGS sequence"/>
</dbReference>
<dbReference type="InterPro" id="IPR006620">
    <property type="entry name" value="Pro_4_hyd_alph"/>
</dbReference>
<comment type="cofactor">
    <cofactor evidence="1">
        <name>L-ascorbate</name>
        <dbReference type="ChEBI" id="CHEBI:38290"/>
    </cofactor>
</comment>
<evidence type="ECO:0000259" key="6">
    <source>
        <dbReference type="SMART" id="SM00702"/>
    </source>
</evidence>
<dbReference type="PANTHER" id="PTHR10869:SF226">
    <property type="entry name" value="PROLYL 4-HYDROXYLASE ALPHA SUBUNIT DOMAIN-CONTAINING PROTEIN"/>
    <property type="match status" value="1"/>
</dbReference>
<dbReference type="GO" id="GO:0005783">
    <property type="term" value="C:endoplasmic reticulum"/>
    <property type="evidence" value="ECO:0007669"/>
    <property type="project" value="TreeGrafter"/>
</dbReference>
<comment type="caution">
    <text evidence="7">The sequence shown here is derived from an EMBL/GenBank/DDBJ whole genome shotgun (WGS) entry which is preliminary data.</text>
</comment>
<dbReference type="GO" id="GO:0004656">
    <property type="term" value="F:procollagen-proline 4-dioxygenase activity"/>
    <property type="evidence" value="ECO:0007669"/>
    <property type="project" value="TreeGrafter"/>
</dbReference>